<evidence type="ECO:0000259" key="7">
    <source>
        <dbReference type="PROSITE" id="PS50268"/>
    </source>
</evidence>
<evidence type="ECO:0000256" key="1">
    <source>
        <dbReference type="ARBA" id="ARBA00004167"/>
    </source>
</evidence>
<reference evidence="8 9" key="1">
    <citation type="submission" date="2019-09" db="EMBL/GenBank/DDBJ databases">
        <title>Bird 10,000 Genomes (B10K) Project - Family phase.</title>
        <authorList>
            <person name="Zhang G."/>
        </authorList>
    </citation>
    <scope>NUCLEOTIDE SEQUENCE [LARGE SCALE GENOMIC DNA]</scope>
    <source>
        <strain evidence="8">B10K-DU-003-42</strain>
        <tissue evidence="8">Mixed tissue sample</tissue>
    </source>
</reference>
<evidence type="ECO:0000256" key="5">
    <source>
        <dbReference type="ARBA" id="ARBA00023180"/>
    </source>
</evidence>
<dbReference type="InterPro" id="IPR015919">
    <property type="entry name" value="Cadherin-like_sf"/>
</dbReference>
<evidence type="ECO:0000256" key="6">
    <source>
        <dbReference type="PROSITE-ProRule" id="PRU00043"/>
    </source>
</evidence>
<evidence type="ECO:0000256" key="4">
    <source>
        <dbReference type="ARBA" id="ARBA00023136"/>
    </source>
</evidence>
<dbReference type="InterPro" id="IPR002126">
    <property type="entry name" value="Cadherin-like_dom"/>
</dbReference>
<evidence type="ECO:0000256" key="3">
    <source>
        <dbReference type="ARBA" id="ARBA00022989"/>
    </source>
</evidence>
<evidence type="ECO:0000313" key="8">
    <source>
        <dbReference type="EMBL" id="NXT18478.1"/>
    </source>
</evidence>
<gene>
    <name evidence="8" type="primary">Pcdha2_2</name>
    <name evidence="8" type="ORF">SYRPAR_R14790</name>
</gene>
<keyword evidence="4" id="KW-0472">Membrane</keyword>
<keyword evidence="3" id="KW-1133">Transmembrane helix</keyword>
<dbReference type="Pfam" id="PF00028">
    <property type="entry name" value="Cadherin"/>
    <property type="match status" value="1"/>
</dbReference>
<dbReference type="GO" id="GO:0005886">
    <property type="term" value="C:plasma membrane"/>
    <property type="evidence" value="ECO:0007669"/>
    <property type="project" value="TreeGrafter"/>
</dbReference>
<name>A0A7L3AKH3_9AVES</name>
<dbReference type="InterPro" id="IPR050174">
    <property type="entry name" value="Protocadherin/Cadherin-CA"/>
</dbReference>
<dbReference type="CDD" id="cd11304">
    <property type="entry name" value="Cadherin_repeat"/>
    <property type="match status" value="1"/>
</dbReference>
<dbReference type="Gene3D" id="2.60.40.60">
    <property type="entry name" value="Cadherins"/>
    <property type="match status" value="1"/>
</dbReference>
<dbReference type="SUPFAM" id="SSF49313">
    <property type="entry name" value="Cadherin-like"/>
    <property type="match status" value="1"/>
</dbReference>
<dbReference type="AlphaFoldDB" id="A0A7L3AKH3"/>
<feature type="domain" description="Cadherin" evidence="7">
    <location>
        <begin position="1"/>
        <end position="56"/>
    </location>
</feature>
<protein>
    <submittedName>
        <fullName evidence="8">PCDA2 protein</fullName>
    </submittedName>
</protein>
<sequence length="58" mass="6339">FSYSIVTSVPTASRDLFSIDPKTGEMRLTGALDFEEVRLHEIQIEATDKGTAPLSGHC</sequence>
<keyword evidence="5" id="KW-0325">Glycoprotein</keyword>
<evidence type="ECO:0000313" key="9">
    <source>
        <dbReference type="Proteomes" id="UP000536260"/>
    </source>
</evidence>
<proteinExistence type="predicted"/>
<dbReference type="PROSITE" id="PS50268">
    <property type="entry name" value="CADHERIN_2"/>
    <property type="match status" value="1"/>
</dbReference>
<accession>A0A7L3AKH3</accession>
<keyword evidence="9" id="KW-1185">Reference proteome</keyword>
<feature type="non-terminal residue" evidence="8">
    <location>
        <position position="1"/>
    </location>
</feature>
<keyword evidence="6" id="KW-0106">Calcium</keyword>
<dbReference type="EMBL" id="VZTO01002891">
    <property type="protein sequence ID" value="NXT18478.1"/>
    <property type="molecule type" value="Genomic_DNA"/>
</dbReference>
<keyword evidence="2" id="KW-0812">Transmembrane</keyword>
<organism evidence="8 9">
    <name type="scientific">Syrrhaptes paradoxus</name>
    <name type="common">Pallas's sandgrouse</name>
    <dbReference type="NCBI Taxonomy" id="302527"/>
    <lineage>
        <taxon>Eukaryota</taxon>
        <taxon>Metazoa</taxon>
        <taxon>Chordata</taxon>
        <taxon>Craniata</taxon>
        <taxon>Vertebrata</taxon>
        <taxon>Euteleostomi</taxon>
        <taxon>Archelosauria</taxon>
        <taxon>Archosauria</taxon>
        <taxon>Dinosauria</taxon>
        <taxon>Saurischia</taxon>
        <taxon>Theropoda</taxon>
        <taxon>Coelurosauria</taxon>
        <taxon>Aves</taxon>
        <taxon>Neognathae</taxon>
        <taxon>Neoaves</taxon>
        <taxon>Columbimorphae</taxon>
        <taxon>Pterocliformes</taxon>
        <taxon>Pteroclidae</taxon>
        <taxon>Syrrhaptes</taxon>
    </lineage>
</organism>
<evidence type="ECO:0000256" key="2">
    <source>
        <dbReference type="ARBA" id="ARBA00022692"/>
    </source>
</evidence>
<dbReference type="PANTHER" id="PTHR24028:SF133">
    <property type="entry name" value="PROTOCADHERIN ALPHA-4"/>
    <property type="match status" value="1"/>
</dbReference>
<dbReference type="Proteomes" id="UP000536260">
    <property type="component" value="Unassembled WGS sequence"/>
</dbReference>
<dbReference type="GO" id="GO:0005509">
    <property type="term" value="F:calcium ion binding"/>
    <property type="evidence" value="ECO:0007669"/>
    <property type="project" value="UniProtKB-UniRule"/>
</dbReference>
<dbReference type="GO" id="GO:0007156">
    <property type="term" value="P:homophilic cell adhesion via plasma membrane adhesion molecules"/>
    <property type="evidence" value="ECO:0007669"/>
    <property type="project" value="InterPro"/>
</dbReference>
<comment type="caution">
    <text evidence="8">The sequence shown here is derived from an EMBL/GenBank/DDBJ whole genome shotgun (WGS) entry which is preliminary data.</text>
</comment>
<feature type="non-terminal residue" evidence="8">
    <location>
        <position position="58"/>
    </location>
</feature>
<comment type="subcellular location">
    <subcellularLocation>
        <location evidence="1">Membrane</location>
        <topology evidence="1">Single-pass membrane protein</topology>
    </subcellularLocation>
</comment>
<dbReference type="PANTHER" id="PTHR24028">
    <property type="entry name" value="CADHERIN-87A"/>
    <property type="match status" value="1"/>
</dbReference>